<accession>A0A316T9P7</accession>
<gene>
    <name evidence="2" type="ORF">DJ010_20685</name>
</gene>
<evidence type="ECO:0008006" key="4">
    <source>
        <dbReference type="Google" id="ProtNLM"/>
    </source>
</evidence>
<comment type="caution">
    <text evidence="2">The sequence shown here is derived from an EMBL/GenBank/DDBJ whole genome shotgun (WGS) entry which is preliminary data.</text>
</comment>
<reference evidence="2 3" key="1">
    <citation type="submission" date="2018-05" db="EMBL/GenBank/DDBJ databases">
        <title>Nocardioides silvaticus genome.</title>
        <authorList>
            <person name="Li C."/>
            <person name="Wang G."/>
        </authorList>
    </citation>
    <scope>NUCLEOTIDE SEQUENCE [LARGE SCALE GENOMIC DNA]</scope>
    <source>
        <strain evidence="2 3">CCTCC AB 2018079</strain>
    </source>
</reference>
<dbReference type="OrthoDB" id="3261064at2"/>
<organism evidence="2 3">
    <name type="scientific">Nocardioides silvaticus</name>
    <dbReference type="NCBI Taxonomy" id="2201891"/>
    <lineage>
        <taxon>Bacteria</taxon>
        <taxon>Bacillati</taxon>
        <taxon>Actinomycetota</taxon>
        <taxon>Actinomycetes</taxon>
        <taxon>Propionibacteriales</taxon>
        <taxon>Nocardioidaceae</taxon>
        <taxon>Nocardioides</taxon>
    </lineage>
</organism>
<sequence>MISGIVDFDASAVVAASEALERELREHEVDVVRLVLQWAAVHSEDPGKGVGGGVAGGDRLMALGGEGTPWVQELCWAELAIARSTSLTATRRLAADSLDLAYRLPLVWQAVQDLRLPVWVARKVAAMSRSLSKDAVALVDVAVAAAADQSPARVIAIAEGKVIEADLEAHRARVAADAANLGVRVSRPRPGAAVDPVEGEPATLRTTLKLPPGTTLGFVETVEEVADALAARLTAAQLEQVTRGELQAQAVELLSNPAAAAAFLDPTQAEETQCAEPTQRKRGPAVVYVHLSDLVLGGAVAGVARLEGIGPMLVEQLAELLGHREIALQPVIDLNETHAVNGYEHPAGVKHRTLLRMLGDVFPHSGNLGYRRLDHDHPRPWVPPDESGPPGQTGDHNDAPLTRTYHRAKTHVGYHVDQIALGAYRWVTPHGLARMVTRHGTARINLIRGPDGDIIGETYDGPRIELHLRE</sequence>
<feature type="region of interest" description="Disordered" evidence="1">
    <location>
        <begin position="373"/>
        <end position="400"/>
    </location>
</feature>
<proteinExistence type="predicted"/>
<dbReference type="AlphaFoldDB" id="A0A316T9P7"/>
<dbReference type="EMBL" id="QGDD01000012">
    <property type="protein sequence ID" value="PWN01033.1"/>
    <property type="molecule type" value="Genomic_DNA"/>
</dbReference>
<dbReference type="RefSeq" id="WP_109697348.1">
    <property type="nucleotide sequence ID" value="NZ_QGDD01000012.1"/>
</dbReference>
<protein>
    <recommendedName>
        <fullName evidence="4">DUF222 domain-containing protein</fullName>
    </recommendedName>
</protein>
<keyword evidence="3" id="KW-1185">Reference proteome</keyword>
<evidence type="ECO:0000313" key="3">
    <source>
        <dbReference type="Proteomes" id="UP000245507"/>
    </source>
</evidence>
<dbReference type="Proteomes" id="UP000245507">
    <property type="component" value="Unassembled WGS sequence"/>
</dbReference>
<name>A0A316T9P7_9ACTN</name>
<evidence type="ECO:0000256" key="1">
    <source>
        <dbReference type="SAM" id="MobiDB-lite"/>
    </source>
</evidence>
<evidence type="ECO:0000313" key="2">
    <source>
        <dbReference type="EMBL" id="PWN01033.1"/>
    </source>
</evidence>